<protein>
    <recommendedName>
        <fullName evidence="3">Thioesterase family protein</fullName>
    </recommendedName>
</protein>
<dbReference type="EMBL" id="JBHSFN010000029">
    <property type="protein sequence ID" value="MFC4591171.1"/>
    <property type="molecule type" value="Genomic_DNA"/>
</dbReference>
<dbReference type="SUPFAM" id="SSF54637">
    <property type="entry name" value="Thioesterase/thiol ester dehydrase-isomerase"/>
    <property type="match status" value="1"/>
</dbReference>
<evidence type="ECO:0000313" key="2">
    <source>
        <dbReference type="Proteomes" id="UP001595891"/>
    </source>
</evidence>
<evidence type="ECO:0008006" key="3">
    <source>
        <dbReference type="Google" id="ProtNLM"/>
    </source>
</evidence>
<dbReference type="Gene3D" id="3.10.129.10">
    <property type="entry name" value="Hotdog Thioesterase"/>
    <property type="match status" value="1"/>
</dbReference>
<proteinExistence type="predicted"/>
<comment type="caution">
    <text evidence="1">The sequence shown here is derived from an EMBL/GenBank/DDBJ whole genome shotgun (WGS) entry which is preliminary data.</text>
</comment>
<gene>
    <name evidence="1" type="ORF">ACFO8L_34110</name>
</gene>
<dbReference type="InterPro" id="IPR029069">
    <property type="entry name" value="HotDog_dom_sf"/>
</dbReference>
<evidence type="ECO:0000313" key="1">
    <source>
        <dbReference type="EMBL" id="MFC4591171.1"/>
    </source>
</evidence>
<reference evidence="2" key="1">
    <citation type="journal article" date="2019" name="Int. J. Syst. Evol. Microbiol.">
        <title>The Global Catalogue of Microorganisms (GCM) 10K type strain sequencing project: providing services to taxonomists for standard genome sequencing and annotation.</title>
        <authorList>
            <consortium name="The Broad Institute Genomics Platform"/>
            <consortium name="The Broad Institute Genome Sequencing Center for Infectious Disease"/>
            <person name="Wu L."/>
            <person name="Ma J."/>
        </authorList>
    </citation>
    <scope>NUCLEOTIDE SEQUENCE [LARGE SCALE GENOMIC DNA]</scope>
    <source>
        <strain evidence="2">CCUG 49560</strain>
    </source>
</reference>
<organism evidence="1 2">
    <name type="scientific">Sphaerisporangium corydalis</name>
    <dbReference type="NCBI Taxonomy" id="1441875"/>
    <lineage>
        <taxon>Bacteria</taxon>
        <taxon>Bacillati</taxon>
        <taxon>Actinomycetota</taxon>
        <taxon>Actinomycetes</taxon>
        <taxon>Streptosporangiales</taxon>
        <taxon>Streptosporangiaceae</taxon>
        <taxon>Sphaerisporangium</taxon>
    </lineage>
</organism>
<sequence length="219" mass="22579">MANGGWVAGTLAGALDGAHALEVTLNRPVPLDTELHIGHVANSVTLSHDGRVLAEAIPVAEDVTPPPFVPFNEAARAEAGFAGLTGHHPVPGCFVCGLRDPGDGLRIFPGPVEGTDVIAAGWRVPMTVTEEGGGVPDALVWAALDCPSGWAHAGSGGPGLLGRLTAQVFRRVYPNGTYSVVGRATGRDGRKLYGQSAVYELDGTLVAAAHATWILPRVT</sequence>
<dbReference type="RefSeq" id="WP_262846040.1">
    <property type="nucleotide sequence ID" value="NZ_JANZYP010000043.1"/>
</dbReference>
<name>A0ABV9END0_9ACTN</name>
<dbReference type="Proteomes" id="UP001595891">
    <property type="component" value="Unassembled WGS sequence"/>
</dbReference>
<keyword evidence="2" id="KW-1185">Reference proteome</keyword>
<accession>A0ABV9END0</accession>